<keyword evidence="7" id="KW-1185">Reference proteome</keyword>
<dbReference type="InterPro" id="IPR035956">
    <property type="entry name" value="RimP_N_sf"/>
</dbReference>
<dbReference type="InterPro" id="IPR036847">
    <property type="entry name" value="RimP_C_sf"/>
</dbReference>
<organism evidence="6 7">
    <name type="scientific">Profundicola chukchiensis</name>
    <dbReference type="NCBI Taxonomy" id="2961959"/>
    <lineage>
        <taxon>Bacteria</taxon>
        <taxon>Pseudomonadati</taxon>
        <taxon>Bacteroidota</taxon>
        <taxon>Flavobacteriia</taxon>
        <taxon>Flavobacteriales</taxon>
        <taxon>Weeksellaceae</taxon>
        <taxon>Profundicola</taxon>
    </lineage>
</organism>
<dbReference type="SUPFAM" id="SSF75420">
    <property type="entry name" value="YhbC-like, N-terminal domain"/>
    <property type="match status" value="1"/>
</dbReference>
<dbReference type="PANTHER" id="PTHR33867:SF1">
    <property type="entry name" value="RIBOSOME MATURATION FACTOR RIMP"/>
    <property type="match status" value="1"/>
</dbReference>
<comment type="similarity">
    <text evidence="3">Belongs to the RimP family.</text>
</comment>
<dbReference type="NCBIfam" id="NF002531">
    <property type="entry name" value="PRK02001.1"/>
    <property type="match status" value="1"/>
</dbReference>
<comment type="subcellular location">
    <subcellularLocation>
        <location evidence="3">Cytoplasm</location>
    </subcellularLocation>
</comment>
<evidence type="ECO:0000256" key="3">
    <source>
        <dbReference type="HAMAP-Rule" id="MF_01077"/>
    </source>
</evidence>
<dbReference type="GO" id="GO:0005829">
    <property type="term" value="C:cytosol"/>
    <property type="evidence" value="ECO:0007669"/>
    <property type="project" value="TreeGrafter"/>
</dbReference>
<reference evidence="6" key="1">
    <citation type="submission" date="2022-07" db="EMBL/GenBank/DDBJ databases">
        <title>Description and genome-wide analysis of Profundicola chukchiensis gen. nov., sp. nov., marine bacteria isolated from bottom sediments of the Chukchi Sea.</title>
        <authorList>
            <person name="Romanenko L."/>
            <person name="Otstavnykh N."/>
            <person name="Kurilenko V."/>
            <person name="Eremeev V."/>
            <person name="Velansky P."/>
            <person name="Mikhailov V."/>
            <person name="Isaeva M."/>
        </authorList>
    </citation>
    <scope>NUCLEOTIDE SEQUENCE</scope>
    <source>
        <strain evidence="6">KMM 9713</strain>
    </source>
</reference>
<evidence type="ECO:0000259" key="5">
    <source>
        <dbReference type="Pfam" id="PF17384"/>
    </source>
</evidence>
<dbReference type="CDD" id="cd01734">
    <property type="entry name" value="YlxS_C"/>
    <property type="match status" value="1"/>
</dbReference>
<dbReference type="AlphaFoldDB" id="A0A9X4RX00"/>
<keyword evidence="1 3" id="KW-0963">Cytoplasm</keyword>
<sequence length="153" mass="17189">MENAVIQNLIDEAIAENPELFLVDWSVSPSNKIEVLVDGDNGLSIDEVVRISRHIDQNLDRDVEDYSLTVSSPGLSRSLDQPRQFKKNIGRKIKIQTEEGESKGTIVSADEEKVTLEWKVREPKPVGKGKHTVQKSVDIPYENIVKAIIQIDI</sequence>
<dbReference type="InterPro" id="IPR028998">
    <property type="entry name" value="RimP_C"/>
</dbReference>
<proteinExistence type="inferred from homology"/>
<dbReference type="Gene3D" id="3.30.300.70">
    <property type="entry name" value="RimP-like superfamily, N-terminal"/>
    <property type="match status" value="1"/>
</dbReference>
<dbReference type="SUPFAM" id="SSF74942">
    <property type="entry name" value="YhbC-like, C-terminal domain"/>
    <property type="match status" value="1"/>
</dbReference>
<feature type="domain" description="Ribosome maturation factor RimP C-terminal" evidence="5">
    <location>
        <begin position="79"/>
        <end position="151"/>
    </location>
</feature>
<dbReference type="InterPro" id="IPR028989">
    <property type="entry name" value="RimP_N"/>
</dbReference>
<evidence type="ECO:0000313" key="6">
    <source>
        <dbReference type="EMBL" id="MDG4945194.1"/>
    </source>
</evidence>
<evidence type="ECO:0000256" key="1">
    <source>
        <dbReference type="ARBA" id="ARBA00022490"/>
    </source>
</evidence>
<keyword evidence="2 3" id="KW-0690">Ribosome biogenesis</keyword>
<dbReference type="HAMAP" id="MF_01077">
    <property type="entry name" value="RimP"/>
    <property type="match status" value="1"/>
</dbReference>
<feature type="domain" description="Ribosome maturation factor RimP N-terminal" evidence="4">
    <location>
        <begin position="11"/>
        <end position="75"/>
    </location>
</feature>
<name>A0A9X4RX00_9FLAO</name>
<dbReference type="EMBL" id="JANCMU010000001">
    <property type="protein sequence ID" value="MDG4945194.1"/>
    <property type="molecule type" value="Genomic_DNA"/>
</dbReference>
<dbReference type="GO" id="GO:0006412">
    <property type="term" value="P:translation"/>
    <property type="evidence" value="ECO:0007669"/>
    <property type="project" value="TreeGrafter"/>
</dbReference>
<dbReference type="PANTHER" id="PTHR33867">
    <property type="entry name" value="RIBOSOME MATURATION FACTOR RIMP"/>
    <property type="match status" value="1"/>
</dbReference>
<dbReference type="Gene3D" id="2.30.30.180">
    <property type="entry name" value="Ribosome maturation factor RimP, C-terminal domain"/>
    <property type="match status" value="1"/>
</dbReference>
<dbReference type="GO" id="GO:0000028">
    <property type="term" value="P:ribosomal small subunit assembly"/>
    <property type="evidence" value="ECO:0007669"/>
    <property type="project" value="TreeGrafter"/>
</dbReference>
<evidence type="ECO:0000313" key="7">
    <source>
        <dbReference type="Proteomes" id="UP001152599"/>
    </source>
</evidence>
<evidence type="ECO:0000256" key="2">
    <source>
        <dbReference type="ARBA" id="ARBA00022517"/>
    </source>
</evidence>
<gene>
    <name evidence="3 6" type="primary">rimP</name>
    <name evidence="6" type="ORF">NMK71_02105</name>
</gene>
<protein>
    <recommendedName>
        <fullName evidence="3">Ribosome maturation factor RimP</fullName>
    </recommendedName>
</protein>
<evidence type="ECO:0000259" key="4">
    <source>
        <dbReference type="Pfam" id="PF02576"/>
    </source>
</evidence>
<dbReference type="Pfam" id="PF02576">
    <property type="entry name" value="RimP_N"/>
    <property type="match status" value="1"/>
</dbReference>
<dbReference type="RefSeq" id="WP_304419891.1">
    <property type="nucleotide sequence ID" value="NZ_JANCMU010000001.1"/>
</dbReference>
<dbReference type="Proteomes" id="UP001152599">
    <property type="component" value="Unassembled WGS sequence"/>
</dbReference>
<dbReference type="InterPro" id="IPR003728">
    <property type="entry name" value="Ribosome_maturation_RimP"/>
</dbReference>
<accession>A0A9X4RX00</accession>
<dbReference type="Pfam" id="PF17384">
    <property type="entry name" value="DUF150_C"/>
    <property type="match status" value="1"/>
</dbReference>
<comment type="caution">
    <text evidence="6">The sequence shown here is derived from an EMBL/GenBank/DDBJ whole genome shotgun (WGS) entry which is preliminary data.</text>
</comment>
<comment type="function">
    <text evidence="3">Required for maturation of 30S ribosomal subunits.</text>
</comment>